<reference evidence="2 3" key="1">
    <citation type="submission" date="2019-01" db="EMBL/GenBank/DDBJ databases">
        <title>Genome Assembly of Collichthys lucidus.</title>
        <authorList>
            <person name="Cai M."/>
            <person name="Xiao S."/>
        </authorList>
    </citation>
    <scope>NUCLEOTIDE SEQUENCE [LARGE SCALE GENOMIC DNA]</scope>
    <source>
        <strain evidence="2">JT15FE1705JMU</strain>
        <tissue evidence="2">Muscle</tissue>
    </source>
</reference>
<sequence length="577" mass="66950">MQAEHELIVSTFNRPSKMKDIFKSVAKRADSKMWKLGRRKPRRTDSKRLLMENNNNNDRHDGHDNPMAQNNFNTHVEQRLHTVDDEIKYEELAELLQVSPEDGSCSVSSVHLIQRSVSQHFPEPPADLDQNLQQHLFEVQEAVCNELVRLRPLFETMGLMDCLFDCYHRHTFHHLSDLLQKVHSSQNCLVLMKWVLQTYPSAELLAHPDLQRTDPIKKVDSLLNQEWVQRARDKLLDNVKNEVRALLEKILQIEKKNQEDFDCEEAFVGFYVDTIQCIEAVPKEAQKISRVLSLDVRAVCFRELLTFLERYSAEQAEILGKKAKLDKPEMIPFFKTLTACSKIKLHVQATAKDVKGCHIEEIMETLENMEDLTLTLLKQIVADMAERNLKRYFKTENKHFFVFIVLIETYFSKDFCQDVKKRVMNEVYKLISHIYLKHLVRSSQSKLTKRWSPDVGQAVTEDAELLHSTISNLAPGVQQWNLMLLKIKELLDCQSVVAVQLTAASMQKECPTWREDQDLLPALLRWKGLSGRRVEEVMNILPGQKPRSGSVSCFSWLFCWVSREPTVTSREEDASDC</sequence>
<gene>
    <name evidence="2" type="ORF">D9C73_021305</name>
</gene>
<dbReference type="GO" id="GO:0000149">
    <property type="term" value="F:SNARE binding"/>
    <property type="evidence" value="ECO:0007669"/>
    <property type="project" value="TreeGrafter"/>
</dbReference>
<accession>A0A4U5VHC4</accession>
<organism evidence="2 3">
    <name type="scientific">Collichthys lucidus</name>
    <name type="common">Big head croaker</name>
    <name type="synonym">Sciaena lucida</name>
    <dbReference type="NCBI Taxonomy" id="240159"/>
    <lineage>
        <taxon>Eukaryota</taxon>
        <taxon>Metazoa</taxon>
        <taxon>Chordata</taxon>
        <taxon>Craniata</taxon>
        <taxon>Vertebrata</taxon>
        <taxon>Euteleostomi</taxon>
        <taxon>Actinopterygii</taxon>
        <taxon>Neopterygii</taxon>
        <taxon>Teleostei</taxon>
        <taxon>Neoteleostei</taxon>
        <taxon>Acanthomorphata</taxon>
        <taxon>Eupercaria</taxon>
        <taxon>Sciaenidae</taxon>
        <taxon>Collichthys</taxon>
    </lineage>
</organism>
<feature type="region of interest" description="Disordered" evidence="1">
    <location>
        <begin position="37"/>
        <end position="69"/>
    </location>
</feature>
<evidence type="ECO:0000256" key="1">
    <source>
        <dbReference type="SAM" id="MobiDB-lite"/>
    </source>
</evidence>
<dbReference type="PANTHER" id="PTHR21292">
    <property type="entry name" value="EXOCYST COMPLEX COMPONENT SEC6-RELATED"/>
    <property type="match status" value="1"/>
</dbReference>
<keyword evidence="3" id="KW-1185">Reference proteome</keyword>
<evidence type="ECO:0000313" key="2">
    <source>
        <dbReference type="EMBL" id="TKS87181.1"/>
    </source>
</evidence>
<dbReference type="Proteomes" id="UP000298787">
    <property type="component" value="Chromosome 18"/>
</dbReference>
<dbReference type="PANTHER" id="PTHR21292:SF12">
    <property type="entry name" value="EXOCYST COMPLEX COMPONENT 3-LIKE PROTEIN"/>
    <property type="match status" value="1"/>
</dbReference>
<name>A0A4U5VHC4_COLLU</name>
<dbReference type="GO" id="GO:0006887">
    <property type="term" value="P:exocytosis"/>
    <property type="evidence" value="ECO:0007669"/>
    <property type="project" value="InterPro"/>
</dbReference>
<protein>
    <submittedName>
        <fullName evidence="2">Exocyst complex component 3</fullName>
    </submittedName>
</protein>
<evidence type="ECO:0000313" key="3">
    <source>
        <dbReference type="Proteomes" id="UP000298787"/>
    </source>
</evidence>
<dbReference type="STRING" id="240159.A0A4U5VHC4"/>
<dbReference type="GO" id="GO:0051601">
    <property type="term" value="P:exocyst localization"/>
    <property type="evidence" value="ECO:0007669"/>
    <property type="project" value="TreeGrafter"/>
</dbReference>
<dbReference type="AlphaFoldDB" id="A0A4U5VHC4"/>
<dbReference type="EMBL" id="CM014095">
    <property type="protein sequence ID" value="TKS87181.1"/>
    <property type="molecule type" value="Genomic_DNA"/>
</dbReference>
<dbReference type="GO" id="GO:0000145">
    <property type="term" value="C:exocyst"/>
    <property type="evidence" value="ECO:0007669"/>
    <property type="project" value="InterPro"/>
</dbReference>
<dbReference type="InterPro" id="IPR010326">
    <property type="entry name" value="EXOC3/Sec6"/>
</dbReference>
<proteinExistence type="predicted"/>